<evidence type="ECO:0000313" key="1">
    <source>
        <dbReference type="EMBL" id="KAL3090774.1"/>
    </source>
</evidence>
<comment type="caution">
    <text evidence="1">The sequence shown here is derived from an EMBL/GenBank/DDBJ whole genome shotgun (WGS) entry which is preliminary data.</text>
</comment>
<reference evidence="1 2" key="1">
    <citation type="submission" date="2024-10" db="EMBL/GenBank/DDBJ databases">
        <authorList>
            <person name="Kim D."/>
        </authorList>
    </citation>
    <scope>NUCLEOTIDE SEQUENCE [LARGE SCALE GENOMIC DNA]</scope>
    <source>
        <strain evidence="1">BH-2024</strain>
    </source>
</reference>
<proteinExistence type="predicted"/>
<dbReference type="EMBL" id="JBICBT010000956">
    <property type="protein sequence ID" value="KAL3090774.1"/>
    <property type="molecule type" value="Genomic_DNA"/>
</dbReference>
<protein>
    <submittedName>
        <fullName evidence="1">Uncharacterized protein</fullName>
    </submittedName>
</protein>
<evidence type="ECO:0000313" key="2">
    <source>
        <dbReference type="Proteomes" id="UP001620626"/>
    </source>
</evidence>
<dbReference type="AlphaFoldDB" id="A0ABD2JJU6"/>
<gene>
    <name evidence="1" type="ORF">niasHT_029993</name>
</gene>
<organism evidence="1 2">
    <name type="scientific">Heterodera trifolii</name>
    <dbReference type="NCBI Taxonomy" id="157864"/>
    <lineage>
        <taxon>Eukaryota</taxon>
        <taxon>Metazoa</taxon>
        <taxon>Ecdysozoa</taxon>
        <taxon>Nematoda</taxon>
        <taxon>Chromadorea</taxon>
        <taxon>Rhabditida</taxon>
        <taxon>Tylenchina</taxon>
        <taxon>Tylenchomorpha</taxon>
        <taxon>Tylenchoidea</taxon>
        <taxon>Heteroderidae</taxon>
        <taxon>Heteroderinae</taxon>
        <taxon>Heterodera</taxon>
    </lineage>
</organism>
<name>A0ABD2JJU6_9BILA</name>
<accession>A0ABD2JJU6</accession>
<sequence>MTEKSLTLRGKITLISFRPSKTVASPPPFARKAEQQKMISIIHPPTDVVEFIPALGRGASERMRKVNSAPCLQQMLCSTLRNSFSGTECQRNRRAAFYGGLTDECCGRR</sequence>
<dbReference type="Proteomes" id="UP001620626">
    <property type="component" value="Unassembled WGS sequence"/>
</dbReference>
<keyword evidence="2" id="KW-1185">Reference proteome</keyword>